<organism evidence="1 2">
    <name type="scientific">Gossypium australe</name>
    <dbReference type="NCBI Taxonomy" id="47621"/>
    <lineage>
        <taxon>Eukaryota</taxon>
        <taxon>Viridiplantae</taxon>
        <taxon>Streptophyta</taxon>
        <taxon>Embryophyta</taxon>
        <taxon>Tracheophyta</taxon>
        <taxon>Spermatophyta</taxon>
        <taxon>Magnoliopsida</taxon>
        <taxon>eudicotyledons</taxon>
        <taxon>Gunneridae</taxon>
        <taxon>Pentapetalae</taxon>
        <taxon>rosids</taxon>
        <taxon>malvids</taxon>
        <taxon>Malvales</taxon>
        <taxon>Malvaceae</taxon>
        <taxon>Malvoideae</taxon>
        <taxon>Gossypium</taxon>
    </lineage>
</organism>
<gene>
    <name evidence="1" type="ORF">EPI10_030738</name>
</gene>
<dbReference type="OrthoDB" id="1001766at2759"/>
<accession>A0A5B6X1U2</accession>
<proteinExistence type="predicted"/>
<keyword evidence="2" id="KW-1185">Reference proteome</keyword>
<protein>
    <submittedName>
        <fullName evidence="1">Integrase, catalytic core</fullName>
    </submittedName>
</protein>
<sequence length="202" mass="23470">MAIVNSIRLLGDQFSDRRIIEKFITTLLENYESKISSLEDSRDLSTISLSELTNVIYAQEKRRASMQEEHLECAFQARSKESLSSSSSKGKKNWNKRIEKSIRDSLEIVERKKIHNALITFNVELKKNLNTWRESGRTKGSNNNSRMCKLKQLMEIKLRRSFNNVKKSWLINSGYKNHMTSNDSTFKVIDRSFTSRIRIGNG</sequence>
<name>A0A5B6X1U2_9ROSI</name>
<dbReference type="Proteomes" id="UP000325315">
    <property type="component" value="Unassembled WGS sequence"/>
</dbReference>
<evidence type="ECO:0000313" key="2">
    <source>
        <dbReference type="Proteomes" id="UP000325315"/>
    </source>
</evidence>
<dbReference type="PANTHER" id="PTHR35317:SF31">
    <property type="entry name" value="DUF4219 DOMAIN-CONTAINING PROTEIN"/>
    <property type="match status" value="1"/>
</dbReference>
<comment type="caution">
    <text evidence="1">The sequence shown here is derived from an EMBL/GenBank/DDBJ whole genome shotgun (WGS) entry which is preliminary data.</text>
</comment>
<reference evidence="2" key="1">
    <citation type="journal article" date="2019" name="Plant Biotechnol. J.">
        <title>Genome sequencing of the Australian wild diploid species Gossypium australe highlights disease resistance and delayed gland morphogenesis.</title>
        <authorList>
            <person name="Cai Y."/>
            <person name="Cai X."/>
            <person name="Wang Q."/>
            <person name="Wang P."/>
            <person name="Zhang Y."/>
            <person name="Cai C."/>
            <person name="Xu Y."/>
            <person name="Wang K."/>
            <person name="Zhou Z."/>
            <person name="Wang C."/>
            <person name="Geng S."/>
            <person name="Li B."/>
            <person name="Dong Q."/>
            <person name="Hou Y."/>
            <person name="Wang H."/>
            <person name="Ai P."/>
            <person name="Liu Z."/>
            <person name="Yi F."/>
            <person name="Sun M."/>
            <person name="An G."/>
            <person name="Cheng J."/>
            <person name="Zhang Y."/>
            <person name="Shi Q."/>
            <person name="Xie Y."/>
            <person name="Shi X."/>
            <person name="Chang Y."/>
            <person name="Huang F."/>
            <person name="Chen Y."/>
            <person name="Hong S."/>
            <person name="Mi L."/>
            <person name="Sun Q."/>
            <person name="Zhang L."/>
            <person name="Zhou B."/>
            <person name="Peng R."/>
            <person name="Zhang X."/>
            <person name="Liu F."/>
        </authorList>
    </citation>
    <scope>NUCLEOTIDE SEQUENCE [LARGE SCALE GENOMIC DNA]</scope>
    <source>
        <strain evidence="2">cv. PA1801</strain>
    </source>
</reference>
<dbReference type="PANTHER" id="PTHR35317">
    <property type="entry name" value="OS04G0629600 PROTEIN"/>
    <property type="match status" value="1"/>
</dbReference>
<evidence type="ECO:0000313" key="1">
    <source>
        <dbReference type="EMBL" id="KAA3486867.1"/>
    </source>
</evidence>
<dbReference type="AlphaFoldDB" id="A0A5B6X1U2"/>
<dbReference type="EMBL" id="SMMG02000001">
    <property type="protein sequence ID" value="KAA3486867.1"/>
    <property type="molecule type" value="Genomic_DNA"/>
</dbReference>